<proteinExistence type="predicted"/>
<comment type="caution">
    <text evidence="1">The sequence shown here is derived from an EMBL/GenBank/DDBJ whole genome shotgun (WGS) entry which is preliminary data.</text>
</comment>
<evidence type="ECO:0000313" key="1">
    <source>
        <dbReference type="EMBL" id="MCH6170398.1"/>
    </source>
</evidence>
<evidence type="ECO:0000313" key="2">
    <source>
        <dbReference type="Proteomes" id="UP001299970"/>
    </source>
</evidence>
<name>A0ABS9TPT3_9PSEU</name>
<dbReference type="RefSeq" id="WP_241041206.1">
    <property type="nucleotide sequence ID" value="NZ_BAAAJF010000030.1"/>
</dbReference>
<dbReference type="EMBL" id="JAKXMK010000032">
    <property type="protein sequence ID" value="MCH6170398.1"/>
    <property type="molecule type" value="Genomic_DNA"/>
</dbReference>
<dbReference type="Proteomes" id="UP001299970">
    <property type="component" value="Unassembled WGS sequence"/>
</dbReference>
<organism evidence="1 2">
    <name type="scientific">Pseudonocardia alaniniphila</name>
    <dbReference type="NCBI Taxonomy" id="75291"/>
    <lineage>
        <taxon>Bacteria</taxon>
        <taxon>Bacillati</taxon>
        <taxon>Actinomycetota</taxon>
        <taxon>Actinomycetes</taxon>
        <taxon>Pseudonocardiales</taxon>
        <taxon>Pseudonocardiaceae</taxon>
        <taxon>Pseudonocardia</taxon>
    </lineage>
</organism>
<reference evidence="1 2" key="1">
    <citation type="submission" date="2022-03" db="EMBL/GenBank/DDBJ databases">
        <title>Pseudonocardia alaer sp. nov., a novel actinomycete isolated from reed forest soil.</title>
        <authorList>
            <person name="Wang L."/>
        </authorList>
    </citation>
    <scope>NUCLEOTIDE SEQUENCE [LARGE SCALE GENOMIC DNA]</scope>
    <source>
        <strain evidence="1 2">Y-16303</strain>
    </source>
</reference>
<gene>
    <name evidence="1" type="ORF">MMF94_32250</name>
</gene>
<sequence>MTAVAHAPLRLVTCRQGCPADSRRAHHDRLLRVDRDPDALLELVELAVTWHELDYSHETLVPPSEWSCFVERHDWERPDRAGAAFMLALDIVHRGARRARPARSGPATMFDVVPG</sequence>
<accession>A0ABS9TPT3</accession>
<protein>
    <submittedName>
        <fullName evidence="1">Uncharacterized protein</fullName>
    </submittedName>
</protein>
<keyword evidence="2" id="KW-1185">Reference proteome</keyword>